<dbReference type="Gene3D" id="3.40.1170.10">
    <property type="entry name" value="DNA repair protein MutS, domain I"/>
    <property type="match status" value="1"/>
</dbReference>
<evidence type="ECO:0000256" key="2">
    <source>
        <dbReference type="ARBA" id="ARBA00006271"/>
    </source>
</evidence>
<dbReference type="InterPro" id="IPR007696">
    <property type="entry name" value="DNA_mismatch_repair_MutS_core"/>
</dbReference>
<dbReference type="Pfam" id="PF05192">
    <property type="entry name" value="MutS_III"/>
    <property type="match status" value="1"/>
</dbReference>
<evidence type="ECO:0000313" key="13">
    <source>
        <dbReference type="Proteomes" id="UP001154078"/>
    </source>
</evidence>
<evidence type="ECO:0000256" key="6">
    <source>
        <dbReference type="ARBA" id="ARBA00023125"/>
    </source>
</evidence>
<dbReference type="GO" id="GO:0030983">
    <property type="term" value="F:mismatched DNA binding"/>
    <property type="evidence" value="ECO:0007669"/>
    <property type="project" value="InterPro"/>
</dbReference>
<dbReference type="InterPro" id="IPR007695">
    <property type="entry name" value="DNA_mismatch_repair_MutS-lik_N"/>
</dbReference>
<keyword evidence="13" id="KW-1185">Reference proteome</keyword>
<dbReference type="EMBL" id="OV121134">
    <property type="protein sequence ID" value="CAH0552518.1"/>
    <property type="molecule type" value="Genomic_DNA"/>
</dbReference>
<dbReference type="PANTHER" id="PTHR11361:SF35">
    <property type="entry name" value="DNA MISMATCH REPAIR PROTEIN MSH2"/>
    <property type="match status" value="1"/>
</dbReference>
<keyword evidence="5" id="KW-0067">ATP-binding</keyword>
<dbReference type="GO" id="GO:0006298">
    <property type="term" value="P:mismatch repair"/>
    <property type="evidence" value="ECO:0007669"/>
    <property type="project" value="InterPro"/>
</dbReference>
<dbReference type="SMART" id="SM00533">
    <property type="entry name" value="MUTSd"/>
    <property type="match status" value="1"/>
</dbReference>
<comment type="similarity">
    <text evidence="2 9">Belongs to the DNA mismatch repair MutS family.</text>
</comment>
<dbReference type="GO" id="GO:0032301">
    <property type="term" value="C:MutSalpha complex"/>
    <property type="evidence" value="ECO:0007669"/>
    <property type="project" value="TreeGrafter"/>
</dbReference>
<dbReference type="SUPFAM" id="SSF48334">
    <property type="entry name" value="DNA repair protein MutS, domain III"/>
    <property type="match status" value="1"/>
</dbReference>
<name>A0A9P0FE08_BRAAE</name>
<dbReference type="InterPro" id="IPR007861">
    <property type="entry name" value="DNA_mismatch_repair_MutS_clamp"/>
</dbReference>
<dbReference type="GO" id="GO:0043570">
    <property type="term" value="P:maintenance of DNA repeat elements"/>
    <property type="evidence" value="ECO:0007669"/>
    <property type="project" value="UniProtKB-ARBA"/>
</dbReference>
<dbReference type="PIRSF" id="PIRSF005813">
    <property type="entry name" value="MSH2"/>
    <property type="match status" value="1"/>
</dbReference>
<dbReference type="Proteomes" id="UP001154078">
    <property type="component" value="Chromosome 3"/>
</dbReference>
<dbReference type="GO" id="GO:0140664">
    <property type="term" value="F:ATP-dependent DNA damage sensor activity"/>
    <property type="evidence" value="ECO:0007669"/>
    <property type="project" value="InterPro"/>
</dbReference>
<dbReference type="SUPFAM" id="SSF53150">
    <property type="entry name" value="DNA repair protein MutS, domain II"/>
    <property type="match status" value="1"/>
</dbReference>
<dbReference type="FunFam" id="3.40.1170.10:FF:000003">
    <property type="entry name" value="DNA mismatch repair protein"/>
    <property type="match status" value="1"/>
</dbReference>
<dbReference type="PROSITE" id="PS00486">
    <property type="entry name" value="DNA_MISMATCH_REPAIR_2"/>
    <property type="match status" value="1"/>
</dbReference>
<evidence type="ECO:0000256" key="7">
    <source>
        <dbReference type="ARBA" id="ARBA00023204"/>
    </source>
</evidence>
<dbReference type="InterPro" id="IPR036187">
    <property type="entry name" value="DNA_mismatch_repair_MutS_sf"/>
</dbReference>
<dbReference type="SMART" id="SM00534">
    <property type="entry name" value="MUTSac"/>
    <property type="match status" value="1"/>
</dbReference>
<dbReference type="OrthoDB" id="295033at2759"/>
<protein>
    <recommendedName>
        <fullName evidence="11">DNA mismatch repair proteins mutS family domain-containing protein</fullName>
    </recommendedName>
</protein>
<comment type="function">
    <text evidence="9">Component of the post-replicative DNA mismatch repair system (MMR).</text>
</comment>
<dbReference type="InterPro" id="IPR016151">
    <property type="entry name" value="DNA_mismatch_repair_MutS_N"/>
</dbReference>
<evidence type="ECO:0000256" key="9">
    <source>
        <dbReference type="RuleBase" id="RU003756"/>
    </source>
</evidence>
<dbReference type="GO" id="GO:0005524">
    <property type="term" value="F:ATP binding"/>
    <property type="evidence" value="ECO:0007669"/>
    <property type="project" value="UniProtKB-KW"/>
</dbReference>
<comment type="subcellular location">
    <subcellularLocation>
        <location evidence="1">Nucleus</location>
    </subcellularLocation>
</comment>
<keyword evidence="4 9" id="KW-0227">DNA damage</keyword>
<dbReference type="FunFam" id="3.40.50.300:FF:001115">
    <property type="entry name" value="DNA mismatch repair protein MSH2"/>
    <property type="match status" value="1"/>
</dbReference>
<dbReference type="InterPro" id="IPR007860">
    <property type="entry name" value="DNA_mmatch_repair_MutS_con_dom"/>
</dbReference>
<reference evidence="12" key="1">
    <citation type="submission" date="2021-12" db="EMBL/GenBank/DDBJ databases">
        <authorList>
            <person name="King R."/>
        </authorList>
    </citation>
    <scope>NUCLEOTIDE SEQUENCE</scope>
</reference>
<keyword evidence="8" id="KW-0539">Nucleus</keyword>
<evidence type="ECO:0000259" key="11">
    <source>
        <dbReference type="PROSITE" id="PS00486"/>
    </source>
</evidence>
<dbReference type="Pfam" id="PF00488">
    <property type="entry name" value="MutS_V"/>
    <property type="match status" value="1"/>
</dbReference>
<evidence type="ECO:0000256" key="3">
    <source>
        <dbReference type="ARBA" id="ARBA00022741"/>
    </source>
</evidence>
<dbReference type="Pfam" id="PF05188">
    <property type="entry name" value="MutS_II"/>
    <property type="match status" value="1"/>
</dbReference>
<gene>
    <name evidence="12" type="ORF">MELIAE_LOCUS4729</name>
</gene>
<dbReference type="InterPro" id="IPR011184">
    <property type="entry name" value="DNA_mismatch_repair_Msh2"/>
</dbReference>
<evidence type="ECO:0000256" key="10">
    <source>
        <dbReference type="SAM" id="Coils"/>
    </source>
</evidence>
<sequence>MASSEPAHALNLDIAQQQSFVRYFNTLPEKPPSTVRFFNRTDYYTLHGEDATFAGEYTSNPIKYMGSAPKLSYISLNKIQFEQFLRELLLVRQYRVEVFLKSSSSKNNDWYLEYKGSPGNLQQFEEILFENSTLTFSNSIMGIKTVRNRILAVASINMTEVKFEVCEIEDNECYSELEALIAQISPKECIIPLGDSPDLVSLKTVLERNGVLVAKVKKNDFNSEDVIQDLNRLLYFLEDQERNANTLQEVNLTEAIGSLGAVIRFLNLTGDEKNFNQFKISTLDIHRFVRLDNAALQALNVLPKAGSNFSDCAKLPSSSKSNCLVGILDFCVTTQGRRLLEQWVKQPLKDYNLINERLDIVECLVKDSESRSLLMKDCLTRMPDLMILSKKLSSKKANLQDCYRVYQAIGSIPSTVNILKNTENKCVIGTLVEPICDILLDLERYQTMIEQILDMDLVERGEFFVKKTFDDELNELYDKKQKIQEKFQSLLRKAAIELNFDEGKTIKLECNDQHGYFFRVTLKEEQALRDAKSYKIIDVVKGGVRFNNSKLVSLNEEYAEINEAYENQQKTVVAEIFEVARGYADTLRSLNMLIAKIDVYVSFATAAVSARIPYVRPKLHKQDAGVLKLKQARHPCLEQQEQVAFIPNDAEFDQNNKTLHIITGPNMCGKSTYIRSVGVCVLLAHIGSMVPCDMAEVSIVDAILARVGADDSQLKGLSTFMLEMIETSTIIKSATKNSLVIIDELGRGTSTYDGCGIAWSIAEFLGKDIKCFSLFATHFHEITRLANMYPSINNLHVTAVTTNDSITPLYQIKQGECDKSYGIHCARMVGFPNDVIEWALEHQTELEHQMGTKFITDKDPVEKRKVIEDGDKIIKEALKKVKSLDISTMTDDALKNMLQNMKKELQQKDNCFVNGLMSV</sequence>
<dbReference type="Gene3D" id="3.40.50.300">
    <property type="entry name" value="P-loop containing nucleotide triphosphate hydrolases"/>
    <property type="match status" value="1"/>
</dbReference>
<dbReference type="Gene3D" id="3.30.420.110">
    <property type="entry name" value="MutS, connector domain"/>
    <property type="match status" value="1"/>
</dbReference>
<dbReference type="Gene3D" id="1.10.1420.10">
    <property type="match status" value="2"/>
</dbReference>
<dbReference type="Pfam" id="PF05190">
    <property type="entry name" value="MutS_IV"/>
    <property type="match status" value="1"/>
</dbReference>
<organism evidence="12 13">
    <name type="scientific">Brassicogethes aeneus</name>
    <name type="common">Rape pollen beetle</name>
    <name type="synonym">Meligethes aeneus</name>
    <dbReference type="NCBI Taxonomy" id="1431903"/>
    <lineage>
        <taxon>Eukaryota</taxon>
        <taxon>Metazoa</taxon>
        <taxon>Ecdysozoa</taxon>
        <taxon>Arthropoda</taxon>
        <taxon>Hexapoda</taxon>
        <taxon>Insecta</taxon>
        <taxon>Pterygota</taxon>
        <taxon>Neoptera</taxon>
        <taxon>Endopterygota</taxon>
        <taxon>Coleoptera</taxon>
        <taxon>Polyphaga</taxon>
        <taxon>Cucujiformia</taxon>
        <taxon>Nitidulidae</taxon>
        <taxon>Meligethinae</taxon>
        <taxon>Brassicogethes</taxon>
    </lineage>
</organism>
<dbReference type="InterPro" id="IPR036678">
    <property type="entry name" value="MutS_con_dom_sf"/>
</dbReference>
<dbReference type="SUPFAM" id="SSF52540">
    <property type="entry name" value="P-loop containing nucleoside triphosphate hydrolases"/>
    <property type="match status" value="1"/>
</dbReference>
<evidence type="ECO:0000256" key="5">
    <source>
        <dbReference type="ARBA" id="ARBA00022840"/>
    </source>
</evidence>
<dbReference type="GO" id="GO:0006312">
    <property type="term" value="P:mitotic recombination"/>
    <property type="evidence" value="ECO:0007669"/>
    <property type="project" value="TreeGrafter"/>
</dbReference>
<keyword evidence="6 9" id="KW-0238">DNA-binding</keyword>
<dbReference type="PANTHER" id="PTHR11361">
    <property type="entry name" value="DNA MISMATCH REPAIR PROTEIN MUTS FAMILY MEMBER"/>
    <property type="match status" value="1"/>
</dbReference>
<keyword evidence="10" id="KW-0175">Coiled coil</keyword>
<dbReference type="InterPro" id="IPR027417">
    <property type="entry name" value="P-loop_NTPase"/>
</dbReference>
<feature type="domain" description="DNA mismatch repair proteins mutS family" evidence="11">
    <location>
        <begin position="738"/>
        <end position="754"/>
    </location>
</feature>
<evidence type="ECO:0000256" key="4">
    <source>
        <dbReference type="ARBA" id="ARBA00022763"/>
    </source>
</evidence>
<dbReference type="InterPro" id="IPR045076">
    <property type="entry name" value="MutS"/>
</dbReference>
<dbReference type="Pfam" id="PF01624">
    <property type="entry name" value="MutS_I"/>
    <property type="match status" value="1"/>
</dbReference>
<dbReference type="AlphaFoldDB" id="A0A9P0FE08"/>
<evidence type="ECO:0000313" key="12">
    <source>
        <dbReference type="EMBL" id="CAH0552518.1"/>
    </source>
</evidence>
<proteinExistence type="inferred from homology"/>
<keyword evidence="7 9" id="KW-0234">DNA repair</keyword>
<feature type="coiled-coil region" evidence="10">
    <location>
        <begin position="466"/>
        <end position="493"/>
    </location>
</feature>
<evidence type="ECO:0000256" key="8">
    <source>
        <dbReference type="ARBA" id="ARBA00023242"/>
    </source>
</evidence>
<evidence type="ECO:0000256" key="1">
    <source>
        <dbReference type="ARBA" id="ARBA00004123"/>
    </source>
</evidence>
<dbReference type="InterPro" id="IPR000432">
    <property type="entry name" value="DNA_mismatch_repair_MutS_C"/>
</dbReference>
<accession>A0A9P0FE08</accession>
<keyword evidence="3 9" id="KW-0547">Nucleotide-binding</keyword>
<dbReference type="FunFam" id="3.30.420.110:FF:000002">
    <property type="entry name" value="DNA mismatch repair protein"/>
    <property type="match status" value="1"/>
</dbReference>